<evidence type="ECO:0000313" key="2">
    <source>
        <dbReference type="Proteomes" id="UP000676336"/>
    </source>
</evidence>
<organism evidence="1 2">
    <name type="scientific">Rotaria magnacalcarata</name>
    <dbReference type="NCBI Taxonomy" id="392030"/>
    <lineage>
        <taxon>Eukaryota</taxon>
        <taxon>Metazoa</taxon>
        <taxon>Spiralia</taxon>
        <taxon>Gnathifera</taxon>
        <taxon>Rotifera</taxon>
        <taxon>Eurotatoria</taxon>
        <taxon>Bdelloidea</taxon>
        <taxon>Philodinida</taxon>
        <taxon>Philodinidae</taxon>
        <taxon>Rotaria</taxon>
    </lineage>
</organism>
<dbReference type="AlphaFoldDB" id="A0A8S3CA13"/>
<accession>A0A8S3CA13</accession>
<gene>
    <name evidence="1" type="ORF">SMN809_LOCUS51854</name>
</gene>
<name>A0A8S3CA13_9BILA</name>
<comment type="caution">
    <text evidence="1">The sequence shown here is derived from an EMBL/GenBank/DDBJ whole genome shotgun (WGS) entry which is preliminary data.</text>
</comment>
<proteinExistence type="predicted"/>
<sequence>MGISYSSVTAIFRSGKHKTEPRNVIIGRRDLNTVWYPQNVICNQKYSI</sequence>
<evidence type="ECO:0000313" key="1">
    <source>
        <dbReference type="EMBL" id="CAF4903223.1"/>
    </source>
</evidence>
<reference evidence="1" key="1">
    <citation type="submission" date="2021-02" db="EMBL/GenBank/DDBJ databases">
        <authorList>
            <person name="Nowell W R."/>
        </authorList>
    </citation>
    <scope>NUCLEOTIDE SEQUENCE</scope>
</reference>
<dbReference type="EMBL" id="CAJOBI010174799">
    <property type="protein sequence ID" value="CAF4903223.1"/>
    <property type="molecule type" value="Genomic_DNA"/>
</dbReference>
<dbReference type="Proteomes" id="UP000676336">
    <property type="component" value="Unassembled WGS sequence"/>
</dbReference>
<feature type="non-terminal residue" evidence="1">
    <location>
        <position position="48"/>
    </location>
</feature>
<protein>
    <submittedName>
        <fullName evidence="1">Uncharacterized protein</fullName>
    </submittedName>
</protein>